<evidence type="ECO:0000256" key="1">
    <source>
        <dbReference type="SAM" id="SignalP"/>
    </source>
</evidence>
<evidence type="ECO:0000313" key="2">
    <source>
        <dbReference type="EMBL" id="SOD14900.1"/>
    </source>
</evidence>
<gene>
    <name evidence="2" type="ORF">SAMN06297358_1864</name>
</gene>
<accession>A0A285ZZ26</accession>
<feature type="chain" id="PRO_5013035599" description="DUF5689 domain-containing protein" evidence="1">
    <location>
        <begin position="20"/>
        <end position="532"/>
    </location>
</feature>
<dbReference type="PROSITE" id="PS51257">
    <property type="entry name" value="PROKAR_LIPOPROTEIN"/>
    <property type="match status" value="1"/>
</dbReference>
<dbReference type="EMBL" id="OCMT01000002">
    <property type="protein sequence ID" value="SOD14900.1"/>
    <property type="molecule type" value="Genomic_DNA"/>
</dbReference>
<reference evidence="3" key="1">
    <citation type="submission" date="2017-09" db="EMBL/GenBank/DDBJ databases">
        <authorList>
            <person name="Varghese N."/>
            <person name="Submissions S."/>
        </authorList>
    </citation>
    <scope>NUCLEOTIDE SEQUENCE [LARGE SCALE GENOMIC DNA]</scope>
    <source>
        <strain evidence="3">CGMCC 1.12803</strain>
    </source>
</reference>
<evidence type="ECO:0000313" key="3">
    <source>
        <dbReference type="Proteomes" id="UP000219281"/>
    </source>
</evidence>
<proteinExistence type="predicted"/>
<keyword evidence="3" id="KW-1185">Reference proteome</keyword>
<dbReference type="OrthoDB" id="617981at2"/>
<evidence type="ECO:0008006" key="4">
    <source>
        <dbReference type="Google" id="ProtNLM"/>
    </source>
</evidence>
<dbReference type="AlphaFoldDB" id="A0A285ZZ26"/>
<organism evidence="2 3">
    <name type="scientific">Pedobacter xixiisoli</name>
    <dbReference type="NCBI Taxonomy" id="1476464"/>
    <lineage>
        <taxon>Bacteria</taxon>
        <taxon>Pseudomonadati</taxon>
        <taxon>Bacteroidota</taxon>
        <taxon>Sphingobacteriia</taxon>
        <taxon>Sphingobacteriales</taxon>
        <taxon>Sphingobacteriaceae</taxon>
        <taxon>Pedobacter</taxon>
    </lineage>
</organism>
<name>A0A285ZZ26_9SPHI</name>
<keyword evidence="1" id="KW-0732">Signal</keyword>
<dbReference type="Proteomes" id="UP000219281">
    <property type="component" value="Unassembled WGS sequence"/>
</dbReference>
<sequence length="532" mass="57763">MKKILNPLLFCFLALVIIASCKKNELIGDGEGTIETKEYIFNRATKTFETGDKVTSNISAANGVKFVYTYLVRTGQPNVLVHVADNSKLSSNNFELSMPVDSIKNYNLTAITGLKVLAKLGDNSSLEGFIPVKYLDPALPQFSTFPSTINADPNGTPTAITGTIKSEFGIKQVDILDDQQTENTYVLVNSITGITNVKEYALNYAYTYRKAAQHIKVRAIDIYNQANEIIINMPVDVTIFKPKLQNFPASVATTATSVAGLITSVTGLKKVDIYDDRNGAYQLLSTVNNLNGVKTYNYSSSYTFKMRASNIKIIAVDIEDVQTELVIPINITYQSVLYRDIVMSAQGTSSTGSTNSMFIAETGKVLGNCELGANEETAAFLMYGGGNNTTTPSSISLNFYSPTNLGTSFTNYRCNGVSWVRNPASNFKATRFRVLVKGASTTIDKIYADIDAGNVDVMDAAYFTSISAPSGQSAPSYHASSQVYNVGTASIIYAQIPIGGVMKNALIKVKELTVHDTTAGLSSIKFDIYIQK</sequence>
<protein>
    <recommendedName>
        <fullName evidence="4">DUF5689 domain-containing protein</fullName>
    </recommendedName>
</protein>
<dbReference type="RefSeq" id="WP_138765791.1">
    <property type="nucleotide sequence ID" value="NZ_OCMT01000002.1"/>
</dbReference>
<feature type="signal peptide" evidence="1">
    <location>
        <begin position="1"/>
        <end position="19"/>
    </location>
</feature>